<reference evidence="2" key="1">
    <citation type="submission" date="2017-08" db="EMBL/GenBank/DDBJ databases">
        <authorList>
            <person name="Polle J.E."/>
            <person name="Barry K."/>
            <person name="Cushman J."/>
            <person name="Schmutz J."/>
            <person name="Tran D."/>
            <person name="Hathwaick L.T."/>
            <person name="Yim W.C."/>
            <person name="Jenkins J."/>
            <person name="Mckie-Krisberg Z.M."/>
            <person name="Prochnik S."/>
            <person name="Lindquist E."/>
            <person name="Dockter R.B."/>
            <person name="Adam C."/>
            <person name="Molina H."/>
            <person name="Bunkerborg J."/>
            <person name="Jin E."/>
            <person name="Buchheim M."/>
            <person name="Magnuson J."/>
        </authorList>
    </citation>
    <scope>NUCLEOTIDE SEQUENCE</scope>
    <source>
        <strain evidence="2">CCAP 19/18</strain>
    </source>
</reference>
<feature type="compositionally biased region" description="Low complexity" evidence="1">
    <location>
        <begin position="441"/>
        <end position="460"/>
    </location>
</feature>
<dbReference type="Gene3D" id="3.40.50.720">
    <property type="entry name" value="NAD(P)-binding Rossmann-like Domain"/>
    <property type="match status" value="1"/>
</dbReference>
<protein>
    <submittedName>
        <fullName evidence="2">Uncharacterized protein</fullName>
    </submittedName>
</protein>
<dbReference type="Proteomes" id="UP000815325">
    <property type="component" value="Unassembled WGS sequence"/>
</dbReference>
<feature type="compositionally biased region" description="Pro residues" evidence="1">
    <location>
        <begin position="394"/>
        <end position="405"/>
    </location>
</feature>
<evidence type="ECO:0000313" key="2">
    <source>
        <dbReference type="EMBL" id="KAF5842885.1"/>
    </source>
</evidence>
<feature type="region of interest" description="Disordered" evidence="1">
    <location>
        <begin position="326"/>
        <end position="546"/>
    </location>
</feature>
<feature type="compositionally biased region" description="Pro residues" evidence="1">
    <location>
        <begin position="463"/>
        <end position="473"/>
    </location>
</feature>
<feature type="compositionally biased region" description="Low complexity" evidence="1">
    <location>
        <begin position="357"/>
        <end position="376"/>
    </location>
</feature>
<dbReference type="InterPro" id="IPR036291">
    <property type="entry name" value="NAD(P)-bd_dom_sf"/>
</dbReference>
<name>A0ABQ7H7R4_DUNSA</name>
<gene>
    <name evidence="2" type="ORF">DUNSADRAFT_4344</name>
</gene>
<feature type="compositionally biased region" description="Pro residues" evidence="1">
    <location>
        <begin position="377"/>
        <end position="386"/>
    </location>
</feature>
<feature type="region of interest" description="Disordered" evidence="1">
    <location>
        <begin position="1"/>
        <end position="25"/>
    </location>
</feature>
<feature type="compositionally biased region" description="Gly residues" evidence="1">
    <location>
        <begin position="423"/>
        <end position="434"/>
    </location>
</feature>
<keyword evidence="3" id="KW-1185">Reference proteome</keyword>
<comment type="caution">
    <text evidence="2">The sequence shown here is derived from an EMBL/GenBank/DDBJ whole genome shotgun (WGS) entry which is preliminary data.</text>
</comment>
<feature type="compositionally biased region" description="Polar residues" evidence="1">
    <location>
        <begin position="536"/>
        <end position="546"/>
    </location>
</feature>
<accession>A0ABQ7H7R4</accession>
<dbReference type="SUPFAM" id="SSF51735">
    <property type="entry name" value="NAD(P)-binding Rossmann-fold domains"/>
    <property type="match status" value="1"/>
</dbReference>
<organism evidence="2 3">
    <name type="scientific">Dunaliella salina</name>
    <name type="common">Green alga</name>
    <name type="synonym">Protococcus salinus</name>
    <dbReference type="NCBI Taxonomy" id="3046"/>
    <lineage>
        <taxon>Eukaryota</taxon>
        <taxon>Viridiplantae</taxon>
        <taxon>Chlorophyta</taxon>
        <taxon>core chlorophytes</taxon>
        <taxon>Chlorophyceae</taxon>
        <taxon>CS clade</taxon>
        <taxon>Chlamydomonadales</taxon>
        <taxon>Dunaliellaceae</taxon>
        <taxon>Dunaliella</taxon>
    </lineage>
</organism>
<evidence type="ECO:0000313" key="3">
    <source>
        <dbReference type="Proteomes" id="UP000815325"/>
    </source>
</evidence>
<dbReference type="EMBL" id="MU069453">
    <property type="protein sequence ID" value="KAF5842885.1"/>
    <property type="molecule type" value="Genomic_DNA"/>
</dbReference>
<sequence>MLLQRHARPLGGRAPAPVTRTGSTKPALISTGRRQRVGSSSCALAQWRIAQSVASPRRRAGIISQATATVSSPTSTILSRLPGSSKIVGGGPVILLGAQGLIGVALTKSLLESGQQVVAGVVNMEAAEATLAFVKKYELLDKKALDNLQLREIREGDATGLPKNGKFIIIEGDSVANNRTDLRFVQGGLATAEAANASKVVLVTSESGKSGTFFFFGGNNNTPNKDLTRTEKLVEASGIPATIVRAVTSEKLGEVMSAVLGAPAPPPGAAMVVEANGGPAGSGQPLRAVLGEALDLAQAKTPVPIQKVSTAPQGTQGTLNPLAALSGTVSLRKNREAPPPDEEDEKDGKVAPPKPAPATTKVATTKVATTKTAPKPVAKPPPPPPKKTVAVKVAPPPKKVAPPPKRAATPSKDEDDEEKKKGGGGLLSFLGLGGKPKQAEEAPPAKAPTKATTKTSVVKTPPKKAPPPPPKPAPSKRSAASDDDEEPKKPSGLAALFGLGGGKKKKEAPEDKSSTHKAASPTKKAVAPPPKGSIVVGTSKSVRGRV</sequence>
<evidence type="ECO:0000256" key="1">
    <source>
        <dbReference type="SAM" id="MobiDB-lite"/>
    </source>
</evidence>
<proteinExistence type="predicted"/>